<reference evidence="4" key="1">
    <citation type="journal article" date="2011" name="PLoS Biol.">
        <title>Gene gain and loss during evolution of obligate parasitism in the white rust pathogen of Arabidopsis thaliana.</title>
        <authorList>
            <person name="Kemen E."/>
            <person name="Gardiner A."/>
            <person name="Schultz-Larsen T."/>
            <person name="Kemen A.C."/>
            <person name="Balmuth A.L."/>
            <person name="Robert-Seilaniantz A."/>
            <person name="Bailey K."/>
            <person name="Holub E."/>
            <person name="Studholme D.J."/>
            <person name="Maclean D."/>
            <person name="Jones J.D."/>
        </authorList>
    </citation>
    <scope>NUCLEOTIDE SEQUENCE</scope>
</reference>
<name>F0WBD7_9STRA</name>
<keyword evidence="1" id="KW-0238">DNA-binding</keyword>
<dbReference type="EMBL" id="FR824096">
    <property type="protein sequence ID" value="CCA18461.1"/>
    <property type="molecule type" value="Genomic_DNA"/>
</dbReference>
<dbReference type="SUPFAM" id="SSF46689">
    <property type="entry name" value="Homeodomain-like"/>
    <property type="match status" value="1"/>
</dbReference>
<dbReference type="PROSITE" id="PS51253">
    <property type="entry name" value="HTH_CENPB"/>
    <property type="match status" value="1"/>
</dbReference>
<accession>F0WBD7</accession>
<feature type="region of interest" description="Disordered" evidence="2">
    <location>
        <begin position="107"/>
        <end position="126"/>
    </location>
</feature>
<dbReference type="InterPro" id="IPR006600">
    <property type="entry name" value="HTH_CenpB_DNA-bd_dom"/>
</dbReference>
<organism evidence="4">
    <name type="scientific">Albugo laibachii Nc14</name>
    <dbReference type="NCBI Taxonomy" id="890382"/>
    <lineage>
        <taxon>Eukaryota</taxon>
        <taxon>Sar</taxon>
        <taxon>Stramenopiles</taxon>
        <taxon>Oomycota</taxon>
        <taxon>Peronosporomycetes</taxon>
        <taxon>Albuginales</taxon>
        <taxon>Albuginaceae</taxon>
        <taxon>Albugo</taxon>
    </lineage>
</organism>
<feature type="compositionally biased region" description="Polar residues" evidence="2">
    <location>
        <begin position="1"/>
        <end position="21"/>
    </location>
</feature>
<reference evidence="4" key="2">
    <citation type="submission" date="2011-02" db="EMBL/GenBank/DDBJ databases">
        <authorList>
            <person name="MacLean D."/>
        </authorList>
    </citation>
    <scope>NUCLEOTIDE SEQUENCE</scope>
</reference>
<dbReference type="AlphaFoldDB" id="F0WBD7"/>
<evidence type="ECO:0000313" key="4">
    <source>
        <dbReference type="EMBL" id="CCA18461.1"/>
    </source>
</evidence>
<feature type="domain" description="HTH CENPB-type" evidence="3">
    <location>
        <begin position="202"/>
        <end position="273"/>
    </location>
</feature>
<dbReference type="HOGENOM" id="CLU_1020906_0_0_1"/>
<feature type="region of interest" description="Disordered" evidence="2">
    <location>
        <begin position="1"/>
        <end position="38"/>
    </location>
</feature>
<evidence type="ECO:0000256" key="2">
    <source>
        <dbReference type="SAM" id="MobiDB-lite"/>
    </source>
</evidence>
<sequence length="273" mass="30834">MSQSAHLSSITPEFTRQTSTSKKARSEPPSSLHSIAKKEVLSASKKPLQTGIGAKFCMENSQARCDLYEPKLHRTSLECAHSGEISTVRVLSLKAADENVCSSSVSYSIPSNGRGRRRGRGAGRVASRSMRTSVTFQHKLEVIDFFESHAKDINATVQHFYAHLDPIAIASRKRQIYKWVKSRATIEEMCFKKTTSHQTRRRDKGTATTLPDVAEKELAKWIKEDQAQNSQLSTQMLRLKAMEIAENYDIPKGTFQATWTWQKGFFKRHQISI</sequence>
<proteinExistence type="predicted"/>
<gene>
    <name evidence="4" type="primary">AlNc14C51G3984</name>
    <name evidence="4" type="ORF">ALNC14_046040</name>
</gene>
<dbReference type="Pfam" id="PF03221">
    <property type="entry name" value="HTH_Tnp_Tc5"/>
    <property type="match status" value="1"/>
</dbReference>
<protein>
    <submittedName>
        <fullName evidence="4">Uncharacterized protein AlNc14C51G3984</fullName>
    </submittedName>
</protein>
<dbReference type="InterPro" id="IPR009057">
    <property type="entry name" value="Homeodomain-like_sf"/>
</dbReference>
<dbReference type="GO" id="GO:0003677">
    <property type="term" value="F:DNA binding"/>
    <property type="evidence" value="ECO:0007669"/>
    <property type="project" value="UniProtKB-KW"/>
</dbReference>
<dbReference type="Gene3D" id="1.10.10.60">
    <property type="entry name" value="Homeodomain-like"/>
    <property type="match status" value="1"/>
</dbReference>
<evidence type="ECO:0000259" key="3">
    <source>
        <dbReference type="PROSITE" id="PS51253"/>
    </source>
</evidence>
<evidence type="ECO:0000256" key="1">
    <source>
        <dbReference type="ARBA" id="ARBA00023125"/>
    </source>
</evidence>